<keyword evidence="6" id="KW-0479">Metal-binding</keyword>
<feature type="domain" description="Post-SET" evidence="9">
    <location>
        <begin position="129"/>
        <end position="145"/>
    </location>
</feature>
<proteinExistence type="predicted"/>
<dbReference type="PANTHER" id="PTHR46223:SF3">
    <property type="entry name" value="HISTONE-LYSINE N-METHYLTRANSFERASE SET-23"/>
    <property type="match status" value="1"/>
</dbReference>
<keyword evidence="5" id="KW-0949">S-adenosyl-L-methionine</keyword>
<evidence type="ECO:0000256" key="6">
    <source>
        <dbReference type="ARBA" id="ARBA00022723"/>
    </source>
</evidence>
<accession>A0A4R2M7P4</accession>
<dbReference type="Pfam" id="PF00856">
    <property type="entry name" value="SET"/>
    <property type="match status" value="1"/>
</dbReference>
<comment type="caution">
    <text evidence="10">The sequence shown here is derived from an EMBL/GenBank/DDBJ whole genome shotgun (WGS) entry which is preliminary data.</text>
</comment>
<dbReference type="GO" id="GO:0005694">
    <property type="term" value="C:chromosome"/>
    <property type="evidence" value="ECO:0007669"/>
    <property type="project" value="UniProtKB-SubCell"/>
</dbReference>
<evidence type="ECO:0000256" key="5">
    <source>
        <dbReference type="ARBA" id="ARBA00022691"/>
    </source>
</evidence>
<dbReference type="GO" id="GO:0032259">
    <property type="term" value="P:methylation"/>
    <property type="evidence" value="ECO:0007669"/>
    <property type="project" value="UniProtKB-KW"/>
</dbReference>
<dbReference type="GO" id="GO:0046872">
    <property type="term" value="F:metal ion binding"/>
    <property type="evidence" value="ECO:0007669"/>
    <property type="project" value="UniProtKB-KW"/>
</dbReference>
<dbReference type="GO" id="GO:0008168">
    <property type="term" value="F:methyltransferase activity"/>
    <property type="evidence" value="ECO:0007669"/>
    <property type="project" value="UniProtKB-KW"/>
</dbReference>
<evidence type="ECO:0000313" key="11">
    <source>
        <dbReference type="Proteomes" id="UP000295106"/>
    </source>
</evidence>
<evidence type="ECO:0000256" key="4">
    <source>
        <dbReference type="ARBA" id="ARBA00022679"/>
    </source>
</evidence>
<dbReference type="PROSITE" id="PS50868">
    <property type="entry name" value="POST_SET"/>
    <property type="match status" value="1"/>
</dbReference>
<evidence type="ECO:0000259" key="9">
    <source>
        <dbReference type="PROSITE" id="PS50868"/>
    </source>
</evidence>
<keyword evidence="3" id="KW-0489">Methyltransferase</keyword>
<gene>
    <name evidence="10" type="ORF">EV684_11328</name>
</gene>
<dbReference type="GeneID" id="99682921"/>
<dbReference type="InterPro" id="IPR001214">
    <property type="entry name" value="SET_dom"/>
</dbReference>
<keyword evidence="2" id="KW-0158">Chromosome</keyword>
<organism evidence="10 11">
    <name type="scientific">Rubrivivax gelatinosus</name>
    <name type="common">Rhodocyclus gelatinosus</name>
    <name type="synonym">Rhodopseudomonas gelatinosa</name>
    <dbReference type="NCBI Taxonomy" id="28068"/>
    <lineage>
        <taxon>Bacteria</taxon>
        <taxon>Pseudomonadati</taxon>
        <taxon>Pseudomonadota</taxon>
        <taxon>Betaproteobacteria</taxon>
        <taxon>Burkholderiales</taxon>
        <taxon>Sphaerotilaceae</taxon>
        <taxon>Rubrivivax</taxon>
    </lineage>
</organism>
<dbReference type="Proteomes" id="UP000295106">
    <property type="component" value="Unassembled WGS sequence"/>
</dbReference>
<evidence type="ECO:0000256" key="3">
    <source>
        <dbReference type="ARBA" id="ARBA00022603"/>
    </source>
</evidence>
<dbReference type="SUPFAM" id="SSF82199">
    <property type="entry name" value="SET domain"/>
    <property type="match status" value="1"/>
</dbReference>
<name>A0A4R2M7P4_RUBGE</name>
<evidence type="ECO:0000256" key="2">
    <source>
        <dbReference type="ARBA" id="ARBA00022454"/>
    </source>
</evidence>
<reference evidence="10 11" key="1">
    <citation type="submission" date="2019-03" db="EMBL/GenBank/DDBJ databases">
        <title>Genomic Encyclopedia of Type Strains, Phase IV (KMG-IV): sequencing the most valuable type-strain genomes for metagenomic binning, comparative biology and taxonomic classification.</title>
        <authorList>
            <person name="Goeker M."/>
        </authorList>
    </citation>
    <scope>NUCLEOTIDE SEQUENCE [LARGE SCALE GENOMIC DNA]</scope>
    <source>
        <strain evidence="10 11">DSM 1709</strain>
    </source>
</reference>
<keyword evidence="7" id="KW-0862">Zinc</keyword>
<dbReference type="AlphaFoldDB" id="A0A4R2M7P4"/>
<dbReference type="SMART" id="SM00317">
    <property type="entry name" value="SET"/>
    <property type="match status" value="1"/>
</dbReference>
<keyword evidence="4" id="KW-0808">Transferase</keyword>
<dbReference type="PROSITE" id="PS50280">
    <property type="entry name" value="SET"/>
    <property type="match status" value="1"/>
</dbReference>
<evidence type="ECO:0000256" key="7">
    <source>
        <dbReference type="ARBA" id="ARBA00022833"/>
    </source>
</evidence>
<dbReference type="Gene3D" id="2.170.270.10">
    <property type="entry name" value="SET domain"/>
    <property type="match status" value="1"/>
</dbReference>
<dbReference type="PANTHER" id="PTHR46223">
    <property type="entry name" value="HISTONE-LYSINE N-METHYLTRANSFERASE SUV39H"/>
    <property type="match status" value="1"/>
</dbReference>
<dbReference type="InterPro" id="IPR046341">
    <property type="entry name" value="SET_dom_sf"/>
</dbReference>
<dbReference type="InterPro" id="IPR003616">
    <property type="entry name" value="Post-SET_dom"/>
</dbReference>
<evidence type="ECO:0000256" key="1">
    <source>
        <dbReference type="ARBA" id="ARBA00004286"/>
    </source>
</evidence>
<sequence length="157" mass="17328">MNDAPAPAFEVRDSHVHGLGAFATRDLRRGERLGLYAGRRWSAAEIERLDWDNALTYFFGLSDGSMIDGREGGNGTRHFNHSCAPNCAAYEVEDEDGKLQIAIEAKRAIRAGEELFIDYSLDIGDEDPADFECRCGAPRCRGTMAAPPPPKKARRRG</sequence>
<evidence type="ECO:0000259" key="8">
    <source>
        <dbReference type="PROSITE" id="PS50280"/>
    </source>
</evidence>
<dbReference type="InterPro" id="IPR050973">
    <property type="entry name" value="H3K9_Histone-Lys_N-MTase"/>
</dbReference>
<evidence type="ECO:0000313" key="10">
    <source>
        <dbReference type="EMBL" id="TCP00397.1"/>
    </source>
</evidence>
<dbReference type="EMBL" id="SLXD01000013">
    <property type="protein sequence ID" value="TCP00397.1"/>
    <property type="molecule type" value="Genomic_DNA"/>
</dbReference>
<dbReference type="RefSeq" id="WP_132648827.1">
    <property type="nucleotide sequence ID" value="NZ_CP181386.1"/>
</dbReference>
<protein>
    <recommendedName>
        <fullName evidence="12">SET domain-containing protein</fullName>
    </recommendedName>
</protein>
<feature type="domain" description="SET" evidence="8">
    <location>
        <begin position="7"/>
        <end position="120"/>
    </location>
</feature>
<dbReference type="OrthoDB" id="9790349at2"/>
<comment type="subcellular location">
    <subcellularLocation>
        <location evidence="1">Chromosome</location>
    </subcellularLocation>
</comment>
<evidence type="ECO:0008006" key="12">
    <source>
        <dbReference type="Google" id="ProtNLM"/>
    </source>
</evidence>